<dbReference type="PANTHER" id="PTHR24362">
    <property type="entry name" value="SERINE/THREONINE-PROTEIN KINASE NEK"/>
    <property type="match status" value="1"/>
</dbReference>
<organism evidence="2 3">
    <name type="scientific">Tribonema minus</name>
    <dbReference type="NCBI Taxonomy" id="303371"/>
    <lineage>
        <taxon>Eukaryota</taxon>
        <taxon>Sar</taxon>
        <taxon>Stramenopiles</taxon>
        <taxon>Ochrophyta</taxon>
        <taxon>PX clade</taxon>
        <taxon>Xanthophyceae</taxon>
        <taxon>Tribonematales</taxon>
        <taxon>Tribonemataceae</taxon>
        <taxon>Tribonema</taxon>
    </lineage>
</organism>
<reference evidence="2" key="1">
    <citation type="submission" date="2021-02" db="EMBL/GenBank/DDBJ databases">
        <title>First Annotated Genome of the Yellow-green Alga Tribonema minus.</title>
        <authorList>
            <person name="Mahan K.M."/>
        </authorList>
    </citation>
    <scope>NUCLEOTIDE SEQUENCE</scope>
    <source>
        <strain evidence="2">UTEX B ZZ1240</strain>
    </source>
</reference>
<dbReference type="SUPFAM" id="SSF56112">
    <property type="entry name" value="Protein kinase-like (PK-like)"/>
    <property type="match status" value="1"/>
</dbReference>
<evidence type="ECO:0000313" key="3">
    <source>
        <dbReference type="Proteomes" id="UP000664859"/>
    </source>
</evidence>
<keyword evidence="2" id="KW-0808">Transferase</keyword>
<dbReference type="EMBL" id="JAFCMP010000557">
    <property type="protein sequence ID" value="KAG5174959.1"/>
    <property type="molecule type" value="Genomic_DNA"/>
</dbReference>
<dbReference type="Pfam" id="PF00069">
    <property type="entry name" value="Pkinase"/>
    <property type="match status" value="1"/>
</dbReference>
<dbReference type="Gene3D" id="1.10.510.10">
    <property type="entry name" value="Transferase(Phosphotransferase) domain 1"/>
    <property type="match status" value="1"/>
</dbReference>
<keyword evidence="3" id="KW-1185">Reference proteome</keyword>
<evidence type="ECO:0000313" key="2">
    <source>
        <dbReference type="EMBL" id="KAG5174959.1"/>
    </source>
</evidence>
<sequence length="381" mass="39942">MRLTLWPTKAVKAPALKTIPASVLGNPAFQRRCTAYASGAITPQDLLKSLDQIAQQSSGSAQLKDLVEHVAATASASPQRSAQLLSAFEAKSRAQSSVRGTVSDLQIGQKYVITPGTPAISSGKSRIVDCALAEAATSRGSAAAMKAKMVGPRGSVALQREADNFGRVARSGGAAAFVQVYDFLPDFSGRGDAALVMESGEGGDLMQRMQQSHGAVRGEELRRAAVAAAAAARAMHAAGLVWTDLKSENFVMTRSGAVKGIDLESAVPTGQPCVDFTPKGVPPEAARAFRAGGPGGYAAHPSYDVWSLGMMLLFLYNGSSYFGGMNDAQIMAQLTAPDFAVDLSSVADGSLRRVLGAFLAPDPRARLAAFRRPSWYLRSFG</sequence>
<comment type="caution">
    <text evidence="2">The sequence shown here is derived from an EMBL/GenBank/DDBJ whole genome shotgun (WGS) entry which is preliminary data.</text>
</comment>
<dbReference type="PROSITE" id="PS50011">
    <property type="entry name" value="PROTEIN_KINASE_DOM"/>
    <property type="match status" value="1"/>
</dbReference>
<dbReference type="InterPro" id="IPR011009">
    <property type="entry name" value="Kinase-like_dom_sf"/>
</dbReference>
<dbReference type="AlphaFoldDB" id="A0A835YGD4"/>
<feature type="domain" description="Protein kinase" evidence="1">
    <location>
        <begin position="114"/>
        <end position="376"/>
    </location>
</feature>
<dbReference type="GO" id="GO:0005524">
    <property type="term" value="F:ATP binding"/>
    <property type="evidence" value="ECO:0007669"/>
    <property type="project" value="InterPro"/>
</dbReference>
<gene>
    <name evidence="2" type="ORF">JKP88DRAFT_351766</name>
</gene>
<evidence type="ECO:0000259" key="1">
    <source>
        <dbReference type="PROSITE" id="PS50011"/>
    </source>
</evidence>
<dbReference type="OrthoDB" id="191792at2759"/>
<accession>A0A835YGD4</accession>
<dbReference type="SMART" id="SM00220">
    <property type="entry name" value="S_TKc"/>
    <property type="match status" value="1"/>
</dbReference>
<dbReference type="PANTHER" id="PTHR24362:SF309">
    <property type="entry name" value="PROTEIN KINASE DOMAIN-CONTAINING PROTEIN"/>
    <property type="match status" value="1"/>
</dbReference>
<keyword evidence="2" id="KW-0418">Kinase</keyword>
<name>A0A835YGD4_9STRA</name>
<proteinExistence type="predicted"/>
<dbReference type="InterPro" id="IPR000719">
    <property type="entry name" value="Prot_kinase_dom"/>
</dbReference>
<dbReference type="GO" id="GO:0004672">
    <property type="term" value="F:protein kinase activity"/>
    <property type="evidence" value="ECO:0007669"/>
    <property type="project" value="InterPro"/>
</dbReference>
<dbReference type="Proteomes" id="UP000664859">
    <property type="component" value="Unassembled WGS sequence"/>
</dbReference>
<protein>
    <submittedName>
        <fullName evidence="2">Kinase-like domain-containing protein</fullName>
    </submittedName>
</protein>